<evidence type="ECO:0000256" key="1">
    <source>
        <dbReference type="ARBA" id="ARBA00004141"/>
    </source>
</evidence>
<feature type="repeat" description="Solcar" evidence="5">
    <location>
        <begin position="114"/>
        <end position="227"/>
    </location>
</feature>
<evidence type="ECO:0000256" key="3">
    <source>
        <dbReference type="ARBA" id="ARBA00022692"/>
    </source>
</evidence>
<dbReference type="AlphaFoldDB" id="A0A5E4MZJ7"/>
<evidence type="ECO:0000256" key="2">
    <source>
        <dbReference type="ARBA" id="ARBA00006375"/>
    </source>
</evidence>
<keyword evidence="3 5" id="KW-0812">Transmembrane</keyword>
<accession>A0A5E4MZJ7</accession>
<proteinExistence type="inferred from homology"/>
<dbReference type="GO" id="GO:0005739">
    <property type="term" value="C:mitochondrion"/>
    <property type="evidence" value="ECO:0007669"/>
    <property type="project" value="InterPro"/>
</dbReference>
<dbReference type="PANTHER" id="PTHR46314:SF2">
    <property type="entry name" value="SOLUTE CARRIER FAMILY 25 MEMBER 44"/>
    <property type="match status" value="1"/>
</dbReference>
<dbReference type="GO" id="GO:0016020">
    <property type="term" value="C:membrane"/>
    <property type="evidence" value="ECO:0007669"/>
    <property type="project" value="UniProtKB-SubCell"/>
</dbReference>
<dbReference type="Proteomes" id="UP000325440">
    <property type="component" value="Unassembled WGS sequence"/>
</dbReference>
<comment type="similarity">
    <text evidence="2 6">Belongs to the mitochondrial carrier (TC 2.A.29) family.</text>
</comment>
<reference evidence="7 8" key="1">
    <citation type="submission" date="2019-08" db="EMBL/GenBank/DDBJ databases">
        <authorList>
            <person name="Alioto T."/>
            <person name="Alioto T."/>
            <person name="Gomez Garrido J."/>
        </authorList>
    </citation>
    <scope>NUCLEOTIDE SEQUENCE [LARGE SCALE GENOMIC DNA]</scope>
</reference>
<dbReference type="GO" id="GO:0015658">
    <property type="term" value="F:branched-chain amino acid transmembrane transporter activity"/>
    <property type="evidence" value="ECO:0007669"/>
    <property type="project" value="InterPro"/>
</dbReference>
<keyword evidence="4 5" id="KW-0472">Membrane</keyword>
<feature type="repeat" description="Solcar" evidence="5">
    <location>
        <begin position="237"/>
        <end position="319"/>
    </location>
</feature>
<dbReference type="EMBL" id="CABPRJ010001426">
    <property type="protein sequence ID" value="VVC35450.1"/>
    <property type="molecule type" value="Genomic_DNA"/>
</dbReference>
<evidence type="ECO:0000256" key="6">
    <source>
        <dbReference type="RuleBase" id="RU000488"/>
    </source>
</evidence>
<dbReference type="InterPro" id="IPR018108">
    <property type="entry name" value="MCP_transmembrane"/>
</dbReference>
<keyword evidence="6" id="KW-0813">Transport</keyword>
<evidence type="ECO:0000313" key="8">
    <source>
        <dbReference type="Proteomes" id="UP000325440"/>
    </source>
</evidence>
<dbReference type="GO" id="GO:0009083">
    <property type="term" value="P:branched-chain amino acid catabolic process"/>
    <property type="evidence" value="ECO:0007669"/>
    <property type="project" value="InterPro"/>
</dbReference>
<dbReference type="InterPro" id="IPR042164">
    <property type="entry name" value="SLC25A44"/>
</dbReference>
<evidence type="ECO:0000313" key="7">
    <source>
        <dbReference type="EMBL" id="VVC35450.1"/>
    </source>
</evidence>
<dbReference type="PROSITE" id="PS50920">
    <property type="entry name" value="SOLCAR"/>
    <property type="match status" value="3"/>
</dbReference>
<name>A0A5E4MZJ7_9HEMI</name>
<dbReference type="OrthoDB" id="250329at2759"/>
<evidence type="ECO:0000256" key="5">
    <source>
        <dbReference type="PROSITE-ProRule" id="PRU00282"/>
    </source>
</evidence>
<sequence length="331" mass="37652">MTEPSTIAPTIHITTIEWDMMDKTKFLPLSMLSSFCVRCTLYPLTLIKTRLQIQKHGEMYKGLLDAANRIYYTEGMSGLYRGFWVSSAQVFSGAAYIGAYEQTRYLTAPYLQQWPEIRSMVAGGVASVFGQTIIVPFDVVSQHLMMLGLSTNNTSNSTDKKKMVFFRPLGIHLDISKSKFHTTLDITQCVYQQDGFKGFYRGYVASVCTYAPNSALWWSFYTIFQEQLEKRCPVNTSLLLVQSISGVLAGFTTTLITNPMDTIRARLQVQRTNSIVGTFNSLWKEEGLMMFTKGLSARLVQSICFSFTIILGYESIKRISILKEYKDHVRW</sequence>
<keyword evidence="8" id="KW-1185">Reference proteome</keyword>
<dbReference type="Gene3D" id="1.50.40.10">
    <property type="entry name" value="Mitochondrial carrier domain"/>
    <property type="match status" value="2"/>
</dbReference>
<evidence type="ECO:0000256" key="4">
    <source>
        <dbReference type="ARBA" id="ARBA00023136"/>
    </source>
</evidence>
<dbReference type="PANTHER" id="PTHR46314">
    <property type="entry name" value="SOLUTE CARRIER FAMILY 25 MEMBER 44"/>
    <property type="match status" value="1"/>
</dbReference>
<protein>
    <submittedName>
        <fullName evidence="7">Mitochondrial carrier domain,Mitochondrial substrate/solute carrier</fullName>
    </submittedName>
</protein>
<gene>
    <name evidence="7" type="ORF">CINCED_3A002033</name>
</gene>
<dbReference type="Pfam" id="PF00153">
    <property type="entry name" value="Mito_carr"/>
    <property type="match status" value="3"/>
</dbReference>
<dbReference type="InterPro" id="IPR023395">
    <property type="entry name" value="MCP_dom_sf"/>
</dbReference>
<dbReference type="SUPFAM" id="SSF103506">
    <property type="entry name" value="Mitochondrial carrier"/>
    <property type="match status" value="1"/>
</dbReference>
<organism evidence="7 8">
    <name type="scientific">Cinara cedri</name>
    <dbReference type="NCBI Taxonomy" id="506608"/>
    <lineage>
        <taxon>Eukaryota</taxon>
        <taxon>Metazoa</taxon>
        <taxon>Ecdysozoa</taxon>
        <taxon>Arthropoda</taxon>
        <taxon>Hexapoda</taxon>
        <taxon>Insecta</taxon>
        <taxon>Pterygota</taxon>
        <taxon>Neoptera</taxon>
        <taxon>Paraneoptera</taxon>
        <taxon>Hemiptera</taxon>
        <taxon>Sternorrhyncha</taxon>
        <taxon>Aphidomorpha</taxon>
        <taxon>Aphidoidea</taxon>
        <taxon>Aphididae</taxon>
        <taxon>Lachninae</taxon>
        <taxon>Cinara</taxon>
    </lineage>
</organism>
<feature type="repeat" description="Solcar" evidence="5">
    <location>
        <begin position="21"/>
        <end position="106"/>
    </location>
</feature>
<comment type="subcellular location">
    <subcellularLocation>
        <location evidence="1">Membrane</location>
        <topology evidence="1">Multi-pass membrane protein</topology>
    </subcellularLocation>
</comment>